<name>A0ABP0VRG3_9BRYO</name>
<dbReference type="EMBL" id="OZ020105">
    <property type="protein sequence ID" value="CAK9257032.1"/>
    <property type="molecule type" value="Genomic_DNA"/>
</dbReference>
<keyword evidence="2" id="KW-1185">Reference proteome</keyword>
<evidence type="ECO:0000313" key="2">
    <source>
        <dbReference type="Proteomes" id="UP001497444"/>
    </source>
</evidence>
<gene>
    <name evidence="1" type="ORF">CSSPJE1EN1_LOCUS2510</name>
</gene>
<protein>
    <submittedName>
        <fullName evidence="1">Uncharacterized protein</fullName>
    </submittedName>
</protein>
<evidence type="ECO:0000313" key="1">
    <source>
        <dbReference type="EMBL" id="CAK9257032.1"/>
    </source>
</evidence>
<reference evidence="1" key="1">
    <citation type="submission" date="2024-02" db="EMBL/GenBank/DDBJ databases">
        <authorList>
            <consortium name="ELIXIR-Norway"/>
            <consortium name="Elixir Norway"/>
        </authorList>
    </citation>
    <scope>NUCLEOTIDE SEQUENCE</scope>
</reference>
<accession>A0ABP0VRG3</accession>
<sequence>MVEMEASWEFSECRADGVKGGRSIRGGVGGDSLPPRKRLLAGLRQNGWVSSLPGMVVSPGTEGFTHGVGEKVMPAADGEGKDGVVGADQEEGCTGCHSVGSNSELQRIKHVAFYLRLCKSCVLLYNKKCEKKQTPAARIDASSYVCPDCVTMASLHKETSNGLSGSRSKVSSGTVGVNCRMETGVSAAPATVAAGWSSPSYKKARMS</sequence>
<proteinExistence type="predicted"/>
<dbReference type="Proteomes" id="UP001497444">
    <property type="component" value="Chromosome 10"/>
</dbReference>
<organism evidence="1 2">
    <name type="scientific">Sphagnum jensenii</name>
    <dbReference type="NCBI Taxonomy" id="128206"/>
    <lineage>
        <taxon>Eukaryota</taxon>
        <taxon>Viridiplantae</taxon>
        <taxon>Streptophyta</taxon>
        <taxon>Embryophyta</taxon>
        <taxon>Bryophyta</taxon>
        <taxon>Sphagnophytina</taxon>
        <taxon>Sphagnopsida</taxon>
        <taxon>Sphagnales</taxon>
        <taxon>Sphagnaceae</taxon>
        <taxon>Sphagnum</taxon>
    </lineage>
</organism>